<feature type="region of interest" description="Disordered" evidence="6">
    <location>
        <begin position="1"/>
        <end position="33"/>
    </location>
</feature>
<evidence type="ECO:0000256" key="1">
    <source>
        <dbReference type="ARBA" id="ARBA00022516"/>
    </source>
</evidence>
<evidence type="ECO:0000256" key="6">
    <source>
        <dbReference type="SAM" id="MobiDB-lite"/>
    </source>
</evidence>
<organism evidence="7 9">
    <name type="scientific">Medicago truncatula</name>
    <name type="common">Barrel medic</name>
    <name type="synonym">Medicago tribuloides</name>
    <dbReference type="NCBI Taxonomy" id="3880"/>
    <lineage>
        <taxon>Eukaryota</taxon>
        <taxon>Viridiplantae</taxon>
        <taxon>Streptophyta</taxon>
        <taxon>Embryophyta</taxon>
        <taxon>Tracheophyta</taxon>
        <taxon>Spermatophyta</taxon>
        <taxon>Magnoliopsida</taxon>
        <taxon>eudicotyledons</taxon>
        <taxon>Gunneridae</taxon>
        <taxon>Pentapetalae</taxon>
        <taxon>rosids</taxon>
        <taxon>fabids</taxon>
        <taxon>Fabales</taxon>
        <taxon>Fabaceae</taxon>
        <taxon>Papilionoideae</taxon>
        <taxon>50 kb inversion clade</taxon>
        <taxon>NPAAA clade</taxon>
        <taxon>Hologalegina</taxon>
        <taxon>IRL clade</taxon>
        <taxon>Trifolieae</taxon>
        <taxon>Medicago</taxon>
    </lineage>
</organism>
<evidence type="ECO:0000313" key="8">
    <source>
        <dbReference type="EnsemblPlants" id="KEH22439"/>
    </source>
</evidence>
<reference evidence="7 9" key="1">
    <citation type="journal article" date="2011" name="Nature">
        <title>The Medicago genome provides insight into the evolution of rhizobial symbioses.</title>
        <authorList>
            <person name="Young N.D."/>
            <person name="Debelle F."/>
            <person name="Oldroyd G.E."/>
            <person name="Geurts R."/>
            <person name="Cannon S.B."/>
            <person name="Udvardi M.K."/>
            <person name="Benedito V.A."/>
            <person name="Mayer K.F."/>
            <person name="Gouzy J."/>
            <person name="Schoof H."/>
            <person name="Van de Peer Y."/>
            <person name="Proost S."/>
            <person name="Cook D.R."/>
            <person name="Meyers B.C."/>
            <person name="Spannagl M."/>
            <person name="Cheung F."/>
            <person name="De Mita S."/>
            <person name="Krishnakumar V."/>
            <person name="Gundlach H."/>
            <person name="Zhou S."/>
            <person name="Mudge J."/>
            <person name="Bharti A.K."/>
            <person name="Murray J.D."/>
            <person name="Naoumkina M.A."/>
            <person name="Rosen B."/>
            <person name="Silverstein K.A."/>
            <person name="Tang H."/>
            <person name="Rombauts S."/>
            <person name="Zhao P.X."/>
            <person name="Zhou P."/>
            <person name="Barbe V."/>
            <person name="Bardou P."/>
            <person name="Bechner M."/>
            <person name="Bellec A."/>
            <person name="Berger A."/>
            <person name="Berges H."/>
            <person name="Bidwell S."/>
            <person name="Bisseling T."/>
            <person name="Choisne N."/>
            <person name="Couloux A."/>
            <person name="Denny R."/>
            <person name="Deshpande S."/>
            <person name="Dai X."/>
            <person name="Doyle J.J."/>
            <person name="Dudez A.M."/>
            <person name="Farmer A.D."/>
            <person name="Fouteau S."/>
            <person name="Franken C."/>
            <person name="Gibelin C."/>
            <person name="Gish J."/>
            <person name="Goldstein S."/>
            <person name="Gonzalez A.J."/>
            <person name="Green P.J."/>
            <person name="Hallab A."/>
            <person name="Hartog M."/>
            <person name="Hua A."/>
            <person name="Humphray S.J."/>
            <person name="Jeong D.H."/>
            <person name="Jing Y."/>
            <person name="Jocker A."/>
            <person name="Kenton S.M."/>
            <person name="Kim D.J."/>
            <person name="Klee K."/>
            <person name="Lai H."/>
            <person name="Lang C."/>
            <person name="Lin S."/>
            <person name="Macmil S.L."/>
            <person name="Magdelenat G."/>
            <person name="Matthews L."/>
            <person name="McCorrison J."/>
            <person name="Monaghan E.L."/>
            <person name="Mun J.H."/>
            <person name="Najar F.Z."/>
            <person name="Nicholson C."/>
            <person name="Noirot C."/>
            <person name="O'Bleness M."/>
            <person name="Paule C.R."/>
            <person name="Poulain J."/>
            <person name="Prion F."/>
            <person name="Qin B."/>
            <person name="Qu C."/>
            <person name="Retzel E.F."/>
            <person name="Riddle C."/>
            <person name="Sallet E."/>
            <person name="Samain S."/>
            <person name="Samson N."/>
            <person name="Sanders I."/>
            <person name="Saurat O."/>
            <person name="Scarpelli C."/>
            <person name="Schiex T."/>
            <person name="Segurens B."/>
            <person name="Severin A.J."/>
            <person name="Sherrier D.J."/>
            <person name="Shi R."/>
            <person name="Sims S."/>
            <person name="Singer S.R."/>
            <person name="Sinharoy S."/>
            <person name="Sterck L."/>
            <person name="Viollet A."/>
            <person name="Wang B.B."/>
            <person name="Wang K."/>
            <person name="Wang M."/>
            <person name="Wang X."/>
            <person name="Warfsmann J."/>
            <person name="Weissenbach J."/>
            <person name="White D.D."/>
            <person name="White J.D."/>
            <person name="Wiley G.B."/>
            <person name="Wincker P."/>
            <person name="Xing Y."/>
            <person name="Yang L."/>
            <person name="Yao Z."/>
            <person name="Ying F."/>
            <person name="Zhai J."/>
            <person name="Zhou L."/>
            <person name="Zuber A."/>
            <person name="Denarie J."/>
            <person name="Dixon R.A."/>
            <person name="May G.D."/>
            <person name="Schwartz D.C."/>
            <person name="Rogers J."/>
            <person name="Quetier F."/>
            <person name="Town C.D."/>
            <person name="Roe B.A."/>
        </authorList>
    </citation>
    <scope>NUCLEOTIDE SEQUENCE [LARGE SCALE GENOMIC DNA]</scope>
    <source>
        <strain evidence="7">A17</strain>
        <strain evidence="8 9">cv. Jemalong A17</strain>
    </source>
</reference>
<keyword evidence="5" id="KW-0012">Acyltransferase</keyword>
<dbReference type="EMBL" id="CM001223">
    <property type="protein sequence ID" value="KEH22439.1"/>
    <property type="molecule type" value="Genomic_DNA"/>
</dbReference>
<dbReference type="PANTHER" id="PTHR43378:SF2">
    <property type="entry name" value="UDP-3-O-ACYLGLUCOSAMINE N-ACYLTRANSFERASE 1, MITOCHONDRIAL-RELATED"/>
    <property type="match status" value="1"/>
</dbReference>
<dbReference type="GO" id="GO:2001289">
    <property type="term" value="P:lipid X metabolic process"/>
    <property type="evidence" value="ECO:0000318"/>
    <property type="project" value="GO_Central"/>
</dbReference>
<dbReference type="EnsemblPlants" id="KEH22439">
    <property type="protein sequence ID" value="KEH22439"/>
    <property type="gene ID" value="MTR_7g047660"/>
</dbReference>
<evidence type="ECO:0000256" key="4">
    <source>
        <dbReference type="ARBA" id="ARBA00023098"/>
    </source>
</evidence>
<evidence type="ECO:0000256" key="5">
    <source>
        <dbReference type="ARBA" id="ARBA00023315"/>
    </source>
</evidence>
<dbReference type="AlphaFoldDB" id="A0A072TY76"/>
<dbReference type="InterPro" id="IPR011004">
    <property type="entry name" value="Trimer_LpxA-like_sf"/>
</dbReference>
<dbReference type="GO" id="GO:0009245">
    <property type="term" value="P:lipid A biosynthetic process"/>
    <property type="evidence" value="ECO:0007669"/>
    <property type="project" value="UniProtKB-KW"/>
</dbReference>
<dbReference type="GO" id="GO:0103118">
    <property type="term" value="F:UDP-3-O-[(3R)-3-hydroxyacyl]-glucosamine N-acyltransferase activity"/>
    <property type="evidence" value="ECO:0000318"/>
    <property type="project" value="GO_Central"/>
</dbReference>
<protein>
    <submittedName>
        <fullName evidence="7 8">Uncharacterized protein</fullName>
    </submittedName>
</protein>
<evidence type="ECO:0000313" key="7">
    <source>
        <dbReference type="EMBL" id="KEH22439.1"/>
    </source>
</evidence>
<gene>
    <name evidence="7" type="ordered locus">MTR_7g047660</name>
</gene>
<feature type="compositionally biased region" description="Polar residues" evidence="6">
    <location>
        <begin position="1"/>
        <end position="10"/>
    </location>
</feature>
<dbReference type="SUPFAM" id="SSF51161">
    <property type="entry name" value="Trimeric LpxA-like enzymes"/>
    <property type="match status" value="1"/>
</dbReference>
<evidence type="ECO:0000313" key="9">
    <source>
        <dbReference type="Proteomes" id="UP000002051"/>
    </source>
</evidence>
<dbReference type="Proteomes" id="UP000002051">
    <property type="component" value="Unassembled WGS sequence"/>
</dbReference>
<sequence>MRGLDTSPSNMVYREGRSSGIGNRKDPSKPESPVYCKHPCAMVNAVNFKHNKTKDGVRVFIKSTTSISTLPSSTTGSTSVGDYLTMGGRVAVGGHVRPTALSCVTKDITEPGDYGGFPAVCASQQTSMASTIAIHDAAANKHQTKGNEVLLLFEALNSIHKAEMTYR</sequence>
<dbReference type="GO" id="GO:0016020">
    <property type="term" value="C:membrane"/>
    <property type="evidence" value="ECO:0007669"/>
    <property type="project" value="GOC"/>
</dbReference>
<dbReference type="PANTHER" id="PTHR43378">
    <property type="entry name" value="UDP-3-O-ACYLGLUCOSAMINE N-ACYLTRANSFERASE"/>
    <property type="match status" value="1"/>
</dbReference>
<keyword evidence="1" id="KW-0444">Lipid biosynthesis</keyword>
<dbReference type="GO" id="GO:0016410">
    <property type="term" value="F:N-acyltransferase activity"/>
    <property type="evidence" value="ECO:0007669"/>
    <property type="project" value="InterPro"/>
</dbReference>
<dbReference type="STRING" id="3880.A0A072TY76"/>
<dbReference type="HOGENOM" id="CLU_1596971_0_0_1"/>
<dbReference type="InterPro" id="IPR007691">
    <property type="entry name" value="LpxD"/>
</dbReference>
<keyword evidence="9" id="KW-1185">Reference proteome</keyword>
<evidence type="ECO:0000256" key="2">
    <source>
        <dbReference type="ARBA" id="ARBA00022556"/>
    </source>
</evidence>
<keyword evidence="4" id="KW-0443">Lipid metabolism</keyword>
<keyword evidence="2" id="KW-0441">Lipid A biosynthesis</keyword>
<accession>A0A072TY76</accession>
<evidence type="ECO:0000256" key="3">
    <source>
        <dbReference type="ARBA" id="ARBA00022679"/>
    </source>
</evidence>
<reference evidence="8" key="3">
    <citation type="submission" date="2015-04" db="UniProtKB">
        <authorList>
            <consortium name="EnsemblPlants"/>
        </authorList>
    </citation>
    <scope>IDENTIFICATION</scope>
    <source>
        <strain evidence="8">cv. Jemalong A17</strain>
    </source>
</reference>
<keyword evidence="3" id="KW-0808">Transferase</keyword>
<dbReference type="GO" id="GO:0005739">
    <property type="term" value="C:mitochondrion"/>
    <property type="evidence" value="ECO:0000318"/>
    <property type="project" value="GO_Central"/>
</dbReference>
<reference evidence="7 9" key="2">
    <citation type="journal article" date="2014" name="BMC Genomics">
        <title>An improved genome release (version Mt4.0) for the model legume Medicago truncatula.</title>
        <authorList>
            <person name="Tang H."/>
            <person name="Krishnakumar V."/>
            <person name="Bidwell S."/>
            <person name="Rosen B."/>
            <person name="Chan A."/>
            <person name="Zhou S."/>
            <person name="Gentzbittel L."/>
            <person name="Childs K.L."/>
            <person name="Yandell M."/>
            <person name="Gundlach H."/>
            <person name="Mayer K.F."/>
            <person name="Schwartz D.C."/>
            <person name="Town C.D."/>
        </authorList>
    </citation>
    <scope>GENOME REANNOTATION</scope>
    <source>
        <strain evidence="7">A17</strain>
        <strain evidence="8 9">cv. Jemalong A17</strain>
    </source>
</reference>
<name>A0A072TY76_MEDTR</name>
<proteinExistence type="predicted"/>